<comment type="caution">
    <text evidence="1">The sequence shown here is derived from an EMBL/GenBank/DDBJ whole genome shotgun (WGS) entry which is preliminary data.</text>
</comment>
<keyword evidence="2" id="KW-1185">Reference proteome</keyword>
<dbReference type="Gene3D" id="1.25.40.10">
    <property type="entry name" value="Tetratricopeptide repeat domain"/>
    <property type="match status" value="1"/>
</dbReference>
<evidence type="ECO:0008006" key="3">
    <source>
        <dbReference type="Google" id="ProtNLM"/>
    </source>
</evidence>
<dbReference type="SUPFAM" id="SSF48452">
    <property type="entry name" value="TPR-like"/>
    <property type="match status" value="1"/>
</dbReference>
<dbReference type="EMBL" id="MBPK01000002">
    <property type="protein sequence ID" value="PKT82611.1"/>
    <property type="molecule type" value="Genomic_DNA"/>
</dbReference>
<name>A0A2N3PLF2_9HELI</name>
<dbReference type="Proteomes" id="UP000233350">
    <property type="component" value="Unassembled WGS sequence"/>
</dbReference>
<dbReference type="OrthoDB" id="5323925at2"/>
<dbReference type="AlphaFoldDB" id="A0A2N3PLF2"/>
<sequence>MLRFAIFCMSFGALVLMLEYFFGVKKLESQMMKQSQIPQEKPCFYVKVNTLNVRQAPNIQAQILQTLSKDTKVCEYFGVENGFLRLSSGYVSAEYLSLKRMEKSKVTNISIPKKESKILLTSTQKMPQKDNLQLARLAISNQDYTKAKTLALKINQENPKNIESWEIFTKALYLEGNKNEAMLILQKILAQSPNKTLLELLEQMRKGERI</sequence>
<evidence type="ECO:0000313" key="1">
    <source>
        <dbReference type="EMBL" id="PKT82611.1"/>
    </source>
</evidence>
<dbReference type="GeneID" id="97289083"/>
<protein>
    <recommendedName>
        <fullName evidence="3">SH3b domain-containing protein</fullName>
    </recommendedName>
</protein>
<proteinExistence type="predicted"/>
<gene>
    <name evidence="1" type="ORF">BCM31_07740</name>
</gene>
<dbReference type="STRING" id="556267.HWAG_00580"/>
<dbReference type="RefSeq" id="WP_006802273.1">
    <property type="nucleotide sequence ID" value="NZ_CABKOI010000021.1"/>
</dbReference>
<organism evidence="1 2">
    <name type="scientific">Helicobacter winghamensis</name>
    <dbReference type="NCBI Taxonomy" id="157268"/>
    <lineage>
        <taxon>Bacteria</taxon>
        <taxon>Pseudomonadati</taxon>
        <taxon>Campylobacterota</taxon>
        <taxon>Epsilonproteobacteria</taxon>
        <taxon>Campylobacterales</taxon>
        <taxon>Helicobacteraceae</taxon>
        <taxon>Helicobacter</taxon>
    </lineage>
</organism>
<evidence type="ECO:0000313" key="2">
    <source>
        <dbReference type="Proteomes" id="UP000233350"/>
    </source>
</evidence>
<accession>A0A2N3PLF2</accession>
<dbReference type="Gene3D" id="2.30.30.40">
    <property type="entry name" value="SH3 Domains"/>
    <property type="match status" value="1"/>
</dbReference>
<dbReference type="InterPro" id="IPR011990">
    <property type="entry name" value="TPR-like_helical_dom_sf"/>
</dbReference>
<reference evidence="1 2" key="1">
    <citation type="submission" date="2016-07" db="EMBL/GenBank/DDBJ databases">
        <title>Detection of Helicobacter winghamensis from caecal content of red fox (Vulpes vulpes).</title>
        <authorList>
            <person name="Zanoni R.G."/>
            <person name="Florio D."/>
            <person name="Caffara M."/>
            <person name="Renzi M."/>
            <person name="Parisi A."/>
            <person name="Pasquali F."/>
            <person name="Manfreda G."/>
        </authorList>
    </citation>
    <scope>NUCLEOTIDE SEQUENCE [LARGE SCALE GENOMIC DNA]</scope>
    <source>
        <strain evidence="1 2">295_13</strain>
    </source>
</reference>